<accession>A0A285UH28</accession>
<protein>
    <submittedName>
        <fullName evidence="1">Uncharacterized protein</fullName>
    </submittedName>
</protein>
<keyword evidence="2" id="KW-1185">Reference proteome</keyword>
<dbReference type="EMBL" id="OBQC01000009">
    <property type="protein sequence ID" value="SOC40977.1"/>
    <property type="molecule type" value="Genomic_DNA"/>
</dbReference>
<proteinExistence type="predicted"/>
<reference evidence="2" key="1">
    <citation type="submission" date="2017-08" db="EMBL/GenBank/DDBJ databases">
        <authorList>
            <person name="Varghese N."/>
            <person name="Submissions S."/>
        </authorList>
    </citation>
    <scope>NUCLEOTIDE SEQUENCE [LARGE SCALE GENOMIC DNA]</scope>
    <source>
        <strain evidence="2">JC23</strain>
    </source>
</reference>
<dbReference type="RefSeq" id="WP_097149963.1">
    <property type="nucleotide sequence ID" value="NZ_OBQC01000009.1"/>
</dbReference>
<dbReference type="AlphaFoldDB" id="A0A285UH28"/>
<gene>
    <name evidence="1" type="ORF">SAMN05877842_10949</name>
</gene>
<name>A0A285UH28_9BACL</name>
<sequence>MKHKGLGFVLGISLLVGAGTVGEASAKKSVSKDVANSIKTVHERELLSRTIVSFEIWNNRKTANKRKTVYENELSDRTVIADENEAEEVTE</sequence>
<evidence type="ECO:0000313" key="1">
    <source>
        <dbReference type="EMBL" id="SOC40977.1"/>
    </source>
</evidence>
<evidence type="ECO:0000313" key="2">
    <source>
        <dbReference type="Proteomes" id="UP000219252"/>
    </source>
</evidence>
<organism evidence="1 2">
    <name type="scientific">Ureibacillus acetophenoni</name>
    <dbReference type="NCBI Taxonomy" id="614649"/>
    <lineage>
        <taxon>Bacteria</taxon>
        <taxon>Bacillati</taxon>
        <taxon>Bacillota</taxon>
        <taxon>Bacilli</taxon>
        <taxon>Bacillales</taxon>
        <taxon>Caryophanaceae</taxon>
        <taxon>Ureibacillus</taxon>
    </lineage>
</organism>
<dbReference type="Proteomes" id="UP000219252">
    <property type="component" value="Unassembled WGS sequence"/>
</dbReference>